<dbReference type="EMBL" id="JASPKZ010008058">
    <property type="protein sequence ID" value="KAJ9581001.1"/>
    <property type="molecule type" value="Genomic_DNA"/>
</dbReference>
<gene>
    <name evidence="2" type="ORF">L9F63_023821</name>
</gene>
<feature type="non-terminal residue" evidence="2">
    <location>
        <position position="1"/>
    </location>
</feature>
<proteinExistence type="predicted"/>
<protein>
    <submittedName>
        <fullName evidence="2">Uncharacterized protein</fullName>
    </submittedName>
</protein>
<feature type="non-terminal residue" evidence="2">
    <location>
        <position position="61"/>
    </location>
</feature>
<comment type="caution">
    <text evidence="2">The sequence shown here is derived from an EMBL/GenBank/DDBJ whole genome shotgun (WGS) entry which is preliminary data.</text>
</comment>
<accession>A0AAD7ZIC7</accession>
<dbReference type="Proteomes" id="UP001233999">
    <property type="component" value="Unassembled WGS sequence"/>
</dbReference>
<evidence type="ECO:0000313" key="3">
    <source>
        <dbReference type="Proteomes" id="UP001233999"/>
    </source>
</evidence>
<feature type="compositionally biased region" description="Basic and acidic residues" evidence="1">
    <location>
        <begin position="16"/>
        <end position="25"/>
    </location>
</feature>
<name>A0AAD7ZIC7_DIPPU</name>
<keyword evidence="3" id="KW-1185">Reference proteome</keyword>
<sequence length="61" mass="6844">NRTRVAGVEGLQPLPDSHEDFRESSRYGNIESELSHSSTSCFRMSPSSVLNGQYEWTPVSQ</sequence>
<reference evidence="2" key="1">
    <citation type="journal article" date="2023" name="IScience">
        <title>Live-bearing cockroach genome reveals convergent evolutionary mechanisms linked to viviparity in insects and beyond.</title>
        <authorList>
            <person name="Fouks B."/>
            <person name="Harrison M.C."/>
            <person name="Mikhailova A.A."/>
            <person name="Marchal E."/>
            <person name="English S."/>
            <person name="Carruthers M."/>
            <person name="Jennings E.C."/>
            <person name="Chiamaka E.L."/>
            <person name="Frigard R.A."/>
            <person name="Pippel M."/>
            <person name="Attardo G.M."/>
            <person name="Benoit J.B."/>
            <person name="Bornberg-Bauer E."/>
            <person name="Tobe S.S."/>
        </authorList>
    </citation>
    <scope>NUCLEOTIDE SEQUENCE</scope>
    <source>
        <strain evidence="2">Stay&amp;Tobe</strain>
    </source>
</reference>
<feature type="region of interest" description="Disordered" evidence="1">
    <location>
        <begin position="1"/>
        <end position="26"/>
    </location>
</feature>
<evidence type="ECO:0000313" key="2">
    <source>
        <dbReference type="EMBL" id="KAJ9581001.1"/>
    </source>
</evidence>
<reference evidence="2" key="2">
    <citation type="submission" date="2023-05" db="EMBL/GenBank/DDBJ databases">
        <authorList>
            <person name="Fouks B."/>
        </authorList>
    </citation>
    <scope>NUCLEOTIDE SEQUENCE</scope>
    <source>
        <strain evidence="2">Stay&amp;Tobe</strain>
        <tissue evidence="2">Testes</tissue>
    </source>
</reference>
<organism evidence="2 3">
    <name type="scientific">Diploptera punctata</name>
    <name type="common">Pacific beetle cockroach</name>
    <dbReference type="NCBI Taxonomy" id="6984"/>
    <lineage>
        <taxon>Eukaryota</taxon>
        <taxon>Metazoa</taxon>
        <taxon>Ecdysozoa</taxon>
        <taxon>Arthropoda</taxon>
        <taxon>Hexapoda</taxon>
        <taxon>Insecta</taxon>
        <taxon>Pterygota</taxon>
        <taxon>Neoptera</taxon>
        <taxon>Polyneoptera</taxon>
        <taxon>Dictyoptera</taxon>
        <taxon>Blattodea</taxon>
        <taxon>Blaberoidea</taxon>
        <taxon>Blaberidae</taxon>
        <taxon>Diplopterinae</taxon>
        <taxon>Diploptera</taxon>
    </lineage>
</organism>
<dbReference type="AlphaFoldDB" id="A0AAD7ZIC7"/>
<evidence type="ECO:0000256" key="1">
    <source>
        <dbReference type="SAM" id="MobiDB-lite"/>
    </source>
</evidence>